<dbReference type="InterPro" id="IPR050109">
    <property type="entry name" value="HTH-type_TetR-like_transc_reg"/>
</dbReference>
<dbReference type="InterPro" id="IPR009057">
    <property type="entry name" value="Homeodomain-like_sf"/>
</dbReference>
<dbReference type="RefSeq" id="WP_377699034.1">
    <property type="nucleotide sequence ID" value="NZ_JBHLWE010000038.1"/>
</dbReference>
<keyword evidence="1" id="KW-0805">Transcription regulation</keyword>
<evidence type="ECO:0000256" key="1">
    <source>
        <dbReference type="ARBA" id="ARBA00023015"/>
    </source>
</evidence>
<comment type="caution">
    <text evidence="6">The sequence shown here is derived from an EMBL/GenBank/DDBJ whole genome shotgun (WGS) entry which is preliminary data.</text>
</comment>
<sequence length="197" mass="21675">MKSKPILDTTKAAILEAAWTLIADKGRVDVSQAEIASAAGVSRQTVFYAFGNRTGLLTAMVRHKDEQTDHVARLISHARGEGDPVEAFLDYTAVWLDYLPEVYPVAILLDAAALTDPEAKAAIDDRLVHALLAGFQRLAGRVAEAGRLRYGLAPTEAAQEIWNATHISSWRRLVIDCGWTRERFVTTRLALARSHVL</sequence>
<evidence type="ECO:0000256" key="2">
    <source>
        <dbReference type="ARBA" id="ARBA00023125"/>
    </source>
</evidence>
<evidence type="ECO:0000313" key="6">
    <source>
        <dbReference type="EMBL" id="MFC0341396.1"/>
    </source>
</evidence>
<dbReference type="EMBL" id="JBHLWE010000038">
    <property type="protein sequence ID" value="MFC0341396.1"/>
    <property type="molecule type" value="Genomic_DNA"/>
</dbReference>
<evidence type="ECO:0000256" key="4">
    <source>
        <dbReference type="PROSITE-ProRule" id="PRU00335"/>
    </source>
</evidence>
<dbReference type="SUPFAM" id="SSF46689">
    <property type="entry name" value="Homeodomain-like"/>
    <property type="match status" value="1"/>
</dbReference>
<organism evidence="6 7">
    <name type="scientific">Paracoccus niistensis</name>
    <dbReference type="NCBI Taxonomy" id="632935"/>
    <lineage>
        <taxon>Bacteria</taxon>
        <taxon>Pseudomonadati</taxon>
        <taxon>Pseudomonadota</taxon>
        <taxon>Alphaproteobacteria</taxon>
        <taxon>Rhodobacterales</taxon>
        <taxon>Paracoccaceae</taxon>
        <taxon>Paracoccus</taxon>
    </lineage>
</organism>
<proteinExistence type="predicted"/>
<keyword evidence="2 4" id="KW-0238">DNA-binding</keyword>
<evidence type="ECO:0000259" key="5">
    <source>
        <dbReference type="PROSITE" id="PS50977"/>
    </source>
</evidence>
<dbReference type="PRINTS" id="PR00455">
    <property type="entry name" value="HTHTETR"/>
</dbReference>
<keyword evidence="3" id="KW-0804">Transcription</keyword>
<dbReference type="Gene3D" id="1.10.357.10">
    <property type="entry name" value="Tetracycline Repressor, domain 2"/>
    <property type="match status" value="1"/>
</dbReference>
<keyword evidence="7" id="KW-1185">Reference proteome</keyword>
<dbReference type="PANTHER" id="PTHR30055:SF234">
    <property type="entry name" value="HTH-TYPE TRANSCRIPTIONAL REGULATOR BETI"/>
    <property type="match status" value="1"/>
</dbReference>
<feature type="domain" description="HTH tetR-type" evidence="5">
    <location>
        <begin position="8"/>
        <end position="68"/>
    </location>
</feature>
<dbReference type="PANTHER" id="PTHR30055">
    <property type="entry name" value="HTH-TYPE TRANSCRIPTIONAL REGULATOR RUTR"/>
    <property type="match status" value="1"/>
</dbReference>
<reference evidence="6 7" key="1">
    <citation type="submission" date="2024-09" db="EMBL/GenBank/DDBJ databases">
        <authorList>
            <person name="Sun Q."/>
            <person name="Mori K."/>
        </authorList>
    </citation>
    <scope>NUCLEOTIDE SEQUENCE [LARGE SCALE GENOMIC DNA]</scope>
    <source>
        <strain evidence="6 7">KCTC 22789</strain>
    </source>
</reference>
<gene>
    <name evidence="6" type="ORF">ACFFII_11560</name>
</gene>
<dbReference type="InterPro" id="IPR001647">
    <property type="entry name" value="HTH_TetR"/>
</dbReference>
<protein>
    <submittedName>
        <fullName evidence="6">TetR/AcrR family transcriptional regulator</fullName>
    </submittedName>
</protein>
<evidence type="ECO:0000256" key="3">
    <source>
        <dbReference type="ARBA" id="ARBA00023163"/>
    </source>
</evidence>
<feature type="DNA-binding region" description="H-T-H motif" evidence="4">
    <location>
        <begin position="31"/>
        <end position="50"/>
    </location>
</feature>
<dbReference type="PROSITE" id="PS50977">
    <property type="entry name" value="HTH_TETR_2"/>
    <property type="match status" value="1"/>
</dbReference>
<evidence type="ECO:0000313" key="7">
    <source>
        <dbReference type="Proteomes" id="UP001589799"/>
    </source>
</evidence>
<dbReference type="Proteomes" id="UP001589799">
    <property type="component" value="Unassembled WGS sequence"/>
</dbReference>
<dbReference type="Pfam" id="PF00440">
    <property type="entry name" value="TetR_N"/>
    <property type="match status" value="1"/>
</dbReference>
<name>A0ABV6I5N6_9RHOB</name>
<accession>A0ABV6I5N6</accession>